<proteinExistence type="predicted"/>
<organism evidence="1 2">
    <name type="scientific">Clostridium autoethanogenum DSM 10061</name>
    <dbReference type="NCBI Taxonomy" id="1341692"/>
    <lineage>
        <taxon>Bacteria</taxon>
        <taxon>Bacillati</taxon>
        <taxon>Bacillota</taxon>
        <taxon>Clostridia</taxon>
        <taxon>Eubacteriales</taxon>
        <taxon>Clostridiaceae</taxon>
        <taxon>Clostridium</taxon>
    </lineage>
</organism>
<name>A0ABM5NTE9_9CLOT</name>
<sequence>MSIKNNIKIYLDDSIKDFDYVYPAAGSKEYALKISPSEISELTKGEWIDVGE</sequence>
<dbReference type="SUPFAM" id="SSF55826">
    <property type="entry name" value="YbaK/ProRS associated domain"/>
    <property type="match status" value="1"/>
</dbReference>
<dbReference type="InterPro" id="IPR036754">
    <property type="entry name" value="YbaK/aa-tRNA-synt-asso_dom_sf"/>
</dbReference>
<dbReference type="RefSeq" id="WP_013240168.1">
    <property type="nucleotide sequence ID" value="NC_022592.1"/>
</dbReference>
<accession>A0ABM5NTE9</accession>
<evidence type="ECO:0000313" key="1">
    <source>
        <dbReference type="EMBL" id="AGY75677.1"/>
    </source>
</evidence>
<reference evidence="2" key="1">
    <citation type="journal article" date="2014" name="Biotechnol. Biofuels">
        <title>Comparison of single-molecule sequencing and hybrid approaches for finishing the genome of Clostridium autoethanogenum and analysis of CRISPR systems in industrial relevant Clostridia.</title>
        <authorList>
            <person name="Brown S.D."/>
            <person name="Nagaraju S."/>
            <person name="Utturkar S."/>
            <person name="De Tissera S."/>
            <person name="Segovia S."/>
            <person name="Mitchell W."/>
            <person name="Land M.L."/>
            <person name="Dassanayake A."/>
            <person name="Kopke M."/>
        </authorList>
    </citation>
    <scope>NUCLEOTIDE SEQUENCE [LARGE SCALE GENOMIC DNA]</scope>
    <source>
        <strain evidence="2">DSM 10061</strain>
    </source>
</reference>
<evidence type="ECO:0008006" key="3">
    <source>
        <dbReference type="Google" id="ProtNLM"/>
    </source>
</evidence>
<dbReference type="Gene3D" id="3.90.960.10">
    <property type="entry name" value="YbaK/aminoacyl-tRNA synthetase-associated domain"/>
    <property type="match status" value="1"/>
</dbReference>
<dbReference type="Proteomes" id="UP000017590">
    <property type="component" value="Chromosome"/>
</dbReference>
<protein>
    <recommendedName>
        <fullName evidence="3">YbaK/prolyl-tRNA synthetase associated region</fullName>
    </recommendedName>
</protein>
<dbReference type="EMBL" id="CP006763">
    <property type="protein sequence ID" value="AGY75677.1"/>
    <property type="molecule type" value="Genomic_DNA"/>
</dbReference>
<evidence type="ECO:0000313" key="2">
    <source>
        <dbReference type="Proteomes" id="UP000017590"/>
    </source>
</evidence>
<gene>
    <name evidence="1" type="ORF">CAETHG_1452</name>
</gene>
<keyword evidence="2" id="KW-1185">Reference proteome</keyword>